<feature type="transmembrane region" description="Helical" evidence="7">
    <location>
        <begin position="334"/>
        <end position="355"/>
    </location>
</feature>
<evidence type="ECO:0000256" key="2">
    <source>
        <dbReference type="ARBA" id="ARBA00022475"/>
    </source>
</evidence>
<dbReference type="GO" id="GO:0022857">
    <property type="term" value="F:transmembrane transporter activity"/>
    <property type="evidence" value="ECO:0007669"/>
    <property type="project" value="TreeGrafter"/>
</dbReference>
<evidence type="ECO:0000256" key="1">
    <source>
        <dbReference type="ARBA" id="ARBA00004651"/>
    </source>
</evidence>
<dbReference type="InterPro" id="IPR050250">
    <property type="entry name" value="Macrolide_Exporter_MacB"/>
</dbReference>
<dbReference type="Proteomes" id="UP000240505">
    <property type="component" value="Chromosome"/>
</dbReference>
<dbReference type="EMBL" id="CP028324">
    <property type="protein sequence ID" value="AVR98783.1"/>
    <property type="molecule type" value="Genomic_DNA"/>
</dbReference>
<gene>
    <name evidence="9" type="ORF">C9I28_26480</name>
</gene>
<organism evidence="9 10">
    <name type="scientific">Pseudoduganella armeniaca</name>
    <dbReference type="NCBI Taxonomy" id="2072590"/>
    <lineage>
        <taxon>Bacteria</taxon>
        <taxon>Pseudomonadati</taxon>
        <taxon>Pseudomonadota</taxon>
        <taxon>Betaproteobacteria</taxon>
        <taxon>Burkholderiales</taxon>
        <taxon>Oxalobacteraceae</taxon>
        <taxon>Telluria group</taxon>
        <taxon>Pseudoduganella</taxon>
    </lineage>
</organism>
<protein>
    <submittedName>
        <fullName evidence="9">ABC transporter permease</fullName>
    </submittedName>
</protein>
<keyword evidence="5 7" id="KW-0472">Membrane</keyword>
<dbReference type="GO" id="GO:0005886">
    <property type="term" value="C:plasma membrane"/>
    <property type="evidence" value="ECO:0007669"/>
    <property type="project" value="UniProtKB-SubCell"/>
</dbReference>
<evidence type="ECO:0000256" key="7">
    <source>
        <dbReference type="SAM" id="Phobius"/>
    </source>
</evidence>
<comment type="subcellular location">
    <subcellularLocation>
        <location evidence="1">Cell membrane</location>
        <topology evidence="1">Multi-pass membrane protein</topology>
    </subcellularLocation>
</comment>
<feature type="domain" description="ABC3 transporter permease C-terminal" evidence="8">
    <location>
        <begin position="293"/>
        <end position="405"/>
    </location>
</feature>
<accession>A0A2R4CGI9</accession>
<name>A0A2R4CGI9_9BURK</name>
<dbReference type="Pfam" id="PF02687">
    <property type="entry name" value="FtsX"/>
    <property type="match status" value="1"/>
</dbReference>
<evidence type="ECO:0000256" key="3">
    <source>
        <dbReference type="ARBA" id="ARBA00022692"/>
    </source>
</evidence>
<keyword evidence="3 7" id="KW-0812">Transmembrane</keyword>
<feature type="transmembrane region" description="Helical" evidence="7">
    <location>
        <begin position="375"/>
        <end position="394"/>
    </location>
</feature>
<dbReference type="PANTHER" id="PTHR30572">
    <property type="entry name" value="MEMBRANE COMPONENT OF TRANSPORTER-RELATED"/>
    <property type="match status" value="1"/>
</dbReference>
<evidence type="ECO:0000313" key="9">
    <source>
        <dbReference type="EMBL" id="AVR98783.1"/>
    </source>
</evidence>
<evidence type="ECO:0000256" key="5">
    <source>
        <dbReference type="ARBA" id="ARBA00023136"/>
    </source>
</evidence>
<evidence type="ECO:0000256" key="6">
    <source>
        <dbReference type="ARBA" id="ARBA00038076"/>
    </source>
</evidence>
<dbReference type="RefSeq" id="WP_107144108.1">
    <property type="nucleotide sequence ID" value="NZ_CP028324.1"/>
</dbReference>
<keyword evidence="4 7" id="KW-1133">Transmembrane helix</keyword>
<proteinExistence type="inferred from homology"/>
<dbReference type="KEGG" id="masz:C9I28_26480"/>
<keyword evidence="2" id="KW-1003">Cell membrane</keyword>
<dbReference type="AlphaFoldDB" id="A0A2R4CGI9"/>
<feature type="transmembrane region" description="Helical" evidence="7">
    <location>
        <begin position="287"/>
        <end position="314"/>
    </location>
</feature>
<keyword evidence="10" id="KW-1185">Reference proteome</keyword>
<dbReference type="PANTHER" id="PTHR30572:SF4">
    <property type="entry name" value="ABC TRANSPORTER PERMEASE YTRF"/>
    <property type="match status" value="1"/>
</dbReference>
<evidence type="ECO:0000259" key="8">
    <source>
        <dbReference type="Pfam" id="PF02687"/>
    </source>
</evidence>
<dbReference type="InterPro" id="IPR003838">
    <property type="entry name" value="ABC3_permease_C"/>
</dbReference>
<comment type="similarity">
    <text evidence="6">Belongs to the ABC-4 integral membrane protein family.</text>
</comment>
<dbReference type="OrthoDB" id="9770036at2"/>
<reference evidence="9 10" key="1">
    <citation type="submission" date="2018-03" db="EMBL/GenBank/DDBJ databases">
        <title>Massilia armeniaca sp. nov., isolated from desert soil.</title>
        <authorList>
            <person name="Huang H."/>
            <person name="Ren M."/>
        </authorList>
    </citation>
    <scope>NUCLEOTIDE SEQUENCE [LARGE SCALE GENOMIC DNA]</scope>
    <source>
        <strain evidence="9 10">ZMN-3</strain>
    </source>
</reference>
<evidence type="ECO:0000256" key="4">
    <source>
        <dbReference type="ARBA" id="ARBA00022989"/>
    </source>
</evidence>
<sequence length="413" mass="44521">MEIRPILSALLRNKTGPILVAVQVALSLAILANALHIVAERRAVAQRPSGVVAEEEIFYLQVSELKNQPTFNDMVASQARQRDLLKAVPGVVAVAQTNQAPLSRSGNNTGVSASPNQLKVTTGAAFYVSPDSLIRTWGLKLAEGRDFLPTEVVDLDMNKDAYVTNVVIVTQALAHKLWPDAGGYVGKTLYFGTGKDAEAARVVGVVERLQSTSAEVGERAEMSIIQPIRRVSKPRAMYTVRAEPGQRERVIKEAEDALRKDAGNRVIIRALTFEKDRQDRYRADRGLAWMLVTVSVLLMLVTASGIVGMASLWVTQRRKQIGVRRALGARRVDILRYFIVENVMITSAGVAAGLLGALALNHLLVSTLELARLPAGYLVGGAALFLALGVAAVYGPAWRAASISPATATRGVV</sequence>
<evidence type="ECO:0000313" key="10">
    <source>
        <dbReference type="Proteomes" id="UP000240505"/>
    </source>
</evidence>